<dbReference type="AlphaFoldDB" id="A0A098LET9"/>
<protein>
    <submittedName>
        <fullName evidence="2">Membrane protein</fullName>
    </submittedName>
</protein>
<keyword evidence="1" id="KW-0812">Transmembrane</keyword>
<name>A0A098LET9_9BACT</name>
<evidence type="ECO:0000256" key="1">
    <source>
        <dbReference type="SAM" id="Phobius"/>
    </source>
</evidence>
<keyword evidence="1" id="KW-1133">Transmembrane helix</keyword>
<evidence type="ECO:0000313" key="3">
    <source>
        <dbReference type="Proteomes" id="UP000030185"/>
    </source>
</evidence>
<comment type="caution">
    <text evidence="2">The sequence shown here is derived from an EMBL/GenBank/DDBJ whole genome shotgun (WGS) entry which is preliminary data.</text>
</comment>
<sequence>MMIAAADFRNSRSSLLSATLILSYPVIVFAVLKFIDFPFWGMDVKVWLFGVSVVSGIIVLLYGIPGMLINLGRGIKNDGYFKNDFYVFYDGNKISVTDPASFSVITDDKFYAKDIKHVFYMGKIVKEADPMTFEPIKGIGEDLLEKHATIYWKDKANVYYNAKKIEGCDVGTFQQIKSIYGKDRDHVYYGNTILPKANPEKFRFLEEGIAIDEASIFIFNKRVNIPVDLPSFEVVKNGDYLFCKDKNYVYLLLYENPEPLVKVDDADVATFTLLERYYAKDKNQVYFYGYSKLNSRALYHLTGADPDRFSVEYDASTNSEATDGLNYYMSGKPVKV</sequence>
<reference evidence="2 3" key="1">
    <citation type="submission" date="2014-09" db="EMBL/GenBank/DDBJ databases">
        <title>Sporocytophaga myxococcoides PG-01 genome sequencing.</title>
        <authorList>
            <person name="Liu L."/>
            <person name="Gao P.J."/>
            <person name="Chen G.J."/>
            <person name="Wang L.S."/>
        </authorList>
    </citation>
    <scope>NUCLEOTIDE SEQUENCE [LARGE SCALE GENOMIC DNA]</scope>
    <source>
        <strain evidence="2 3">PG-01</strain>
    </source>
</reference>
<dbReference type="EMBL" id="BBLT01000005">
    <property type="protein sequence ID" value="GAL85445.1"/>
    <property type="molecule type" value="Genomic_DNA"/>
</dbReference>
<dbReference type="STRING" id="153721.MYP_2674"/>
<dbReference type="Pfam" id="PF13644">
    <property type="entry name" value="DKNYY"/>
    <property type="match status" value="1"/>
</dbReference>
<evidence type="ECO:0000313" key="2">
    <source>
        <dbReference type="EMBL" id="GAL85445.1"/>
    </source>
</evidence>
<keyword evidence="1" id="KW-0472">Membrane</keyword>
<proteinExistence type="predicted"/>
<organism evidence="2 3">
    <name type="scientific">Sporocytophaga myxococcoides</name>
    <dbReference type="NCBI Taxonomy" id="153721"/>
    <lineage>
        <taxon>Bacteria</taxon>
        <taxon>Pseudomonadati</taxon>
        <taxon>Bacteroidota</taxon>
        <taxon>Cytophagia</taxon>
        <taxon>Cytophagales</taxon>
        <taxon>Cytophagaceae</taxon>
        <taxon>Sporocytophaga</taxon>
    </lineage>
</organism>
<accession>A0A098LET9</accession>
<feature type="transmembrane region" description="Helical" evidence="1">
    <location>
        <begin position="46"/>
        <end position="64"/>
    </location>
</feature>
<dbReference type="Proteomes" id="UP000030185">
    <property type="component" value="Unassembled WGS sequence"/>
</dbReference>
<keyword evidence="3" id="KW-1185">Reference proteome</keyword>
<dbReference type="InterPro" id="IPR027375">
    <property type="entry name" value="DKNYY"/>
</dbReference>
<gene>
    <name evidence="2" type="ORF">MYP_2674</name>
</gene>
<dbReference type="eggNOG" id="COG0515">
    <property type="taxonomic scope" value="Bacteria"/>
</dbReference>